<protein>
    <submittedName>
        <fullName evidence="2">Uncharacterized protein</fullName>
    </submittedName>
</protein>
<name>W1NND6_AMBTC</name>
<dbReference type="EMBL" id="KI396540">
    <property type="protein sequence ID" value="ERM97196.1"/>
    <property type="molecule type" value="Genomic_DNA"/>
</dbReference>
<dbReference type="InterPro" id="IPR035992">
    <property type="entry name" value="Ricin_B-like_lectins"/>
</dbReference>
<accession>W1NND6</accession>
<feature type="region of interest" description="Disordered" evidence="1">
    <location>
        <begin position="1"/>
        <end position="171"/>
    </location>
</feature>
<dbReference type="OMA" id="FNRHESS"/>
<evidence type="ECO:0000313" key="3">
    <source>
        <dbReference type="Proteomes" id="UP000017836"/>
    </source>
</evidence>
<feature type="compositionally biased region" description="Basic and acidic residues" evidence="1">
    <location>
        <begin position="114"/>
        <end position="132"/>
    </location>
</feature>
<reference evidence="3" key="1">
    <citation type="journal article" date="2013" name="Science">
        <title>The Amborella genome and the evolution of flowering plants.</title>
        <authorList>
            <consortium name="Amborella Genome Project"/>
        </authorList>
    </citation>
    <scope>NUCLEOTIDE SEQUENCE [LARGE SCALE GENOMIC DNA]</scope>
</reference>
<organism evidence="2 3">
    <name type="scientific">Amborella trichopoda</name>
    <dbReference type="NCBI Taxonomy" id="13333"/>
    <lineage>
        <taxon>Eukaryota</taxon>
        <taxon>Viridiplantae</taxon>
        <taxon>Streptophyta</taxon>
        <taxon>Embryophyta</taxon>
        <taxon>Tracheophyta</taxon>
        <taxon>Spermatophyta</taxon>
        <taxon>Magnoliopsida</taxon>
        <taxon>Amborellales</taxon>
        <taxon>Amborellaceae</taxon>
        <taxon>Amborella</taxon>
    </lineage>
</organism>
<feature type="compositionally biased region" description="Pro residues" evidence="1">
    <location>
        <begin position="46"/>
        <end position="59"/>
    </location>
</feature>
<evidence type="ECO:0000256" key="1">
    <source>
        <dbReference type="SAM" id="MobiDB-lite"/>
    </source>
</evidence>
<dbReference type="KEGG" id="atr:18425149"/>
<sequence length="325" mass="37920">MEFPFGHQQHHHHHRSHEEREEERNPNEEEPYQRHPPEPRFERPPPPEFSPFERPPQPAYDPYERPVTDEFGNPSFQRPRPPQPAYDPYERPVTDEFGDPSFQRPPPPGEYGEDPYRRGPPRRLEAQVEHVSHEKHHHSFPFFNRHESSSHGDEYGRPSSRGDEYGRSRLPQGQDVRVFTLAETNYSLTIRGESVVLAPANPDDELQHWIKDEKFSTRVKDEQGFPSFSLVNKATGQALKHSVGPEKPVQLTPYKGDNELDESILWTESEEVRGGFRCIRMVNNIRLNLDAFNGNKKHGGVRDGTAVVLWEWKKGDNQIWKTVRY</sequence>
<dbReference type="AlphaFoldDB" id="W1NND6"/>
<feature type="compositionally biased region" description="Basic and acidic residues" evidence="1">
    <location>
        <begin position="16"/>
        <end position="45"/>
    </location>
</feature>
<dbReference type="Gene3D" id="2.80.10.50">
    <property type="match status" value="1"/>
</dbReference>
<dbReference type="HOGENOM" id="CLU_073954_0_0_1"/>
<dbReference type="eggNOG" id="ENOG502QTCR">
    <property type="taxonomic scope" value="Eukaryota"/>
</dbReference>
<dbReference type="PANTHER" id="PTHR31257">
    <property type="entry name" value="RICIN B-LIKE LECTIN EULS3"/>
    <property type="match status" value="1"/>
</dbReference>
<dbReference type="Proteomes" id="UP000017836">
    <property type="component" value="Unassembled WGS sequence"/>
</dbReference>
<proteinExistence type="predicted"/>
<dbReference type="OrthoDB" id="7769065at2759"/>
<dbReference type="Gramene" id="ERM97196">
    <property type="protein sequence ID" value="ERM97196"/>
    <property type="gene ID" value="AMTR_s00119p00043480"/>
</dbReference>
<dbReference type="CDD" id="cd23431">
    <property type="entry name" value="beta-trefoil_Ricin_AtEULS3-like"/>
    <property type="match status" value="1"/>
</dbReference>
<dbReference type="SUPFAM" id="SSF50370">
    <property type="entry name" value="Ricin B-like lectins"/>
    <property type="match status" value="1"/>
</dbReference>
<evidence type="ECO:0000313" key="2">
    <source>
        <dbReference type="EMBL" id="ERM97196.1"/>
    </source>
</evidence>
<dbReference type="InterPro" id="IPR040249">
    <property type="entry name" value="Ricin_B-like_lectin_EULS3-like"/>
</dbReference>
<feature type="compositionally biased region" description="Basic and acidic residues" evidence="1">
    <location>
        <begin position="144"/>
        <end position="167"/>
    </location>
</feature>
<gene>
    <name evidence="2" type="ORF">AMTR_s00119p00043480</name>
</gene>
<dbReference type="PANTHER" id="PTHR31257:SF2">
    <property type="entry name" value="RICIN B-LIKE LECTIN EULS3"/>
    <property type="match status" value="1"/>
</dbReference>
<keyword evidence="3" id="KW-1185">Reference proteome</keyword>